<name>A0A0F0KXP8_9MICO</name>
<keyword evidence="2" id="KW-0472">Membrane</keyword>
<dbReference type="EC" id="3.4.21.50" evidence="4"/>
<proteinExistence type="predicted"/>
<sequence>MGLGKLPRFGSPCDVMLARASAPDSLGKQNMGNKRVLKRARKTVIATVVGALIVSGLGSFGGGAAVAADAPPTLPPLLQRDGDVVTSDPIPTVQIDNGYVWAQTTVGSTVYAVGKFDNAREPKAAPGTALTARSNVLAYDIVTGALLPFAPKVNGVIKAVAASPDGSRIYIGGSFNKVNGKDRWNIAAIDAKTGELVPGFVPSIGGSGVYALATSGTTVYAGGLFTQANGTPRKNLAAFDTTNGALRPWAPQTDLQVDAMVMDPAGADTIVGGRFSQVNGNTEMRGSASVDKTTGALNTEWELAKTVKNGAGSGIYAGKAGTFGLAADATGVYGTGWGFADAATGSLEGTFAAEAGTGKVRWIADCIGDHYGVYSTGKVVYTTSHTHTCETLGLHPEQAPRVHRYSEAYSADARGTLAPQPAAPGRKDWGGTAAPSPYAWSPDWAVGVTTGLGQAGLSITGTGNMISIGGEFRSVNNGQFEGLVRFSTTPPGGAKDGPRLSGDKWAPTATSLPSGAVKVSIPANWDRDDLTLTYELRRAGSTTPLFTTKADSTWWNLPAVTFEDTTAPAGSQQKYTFTATDSNGNTVTSKTATATVGAATPAYSRAVLADAPQLYYPLGTVAQDLAGTNNPIFRSGTKPLSSDGGATVLDGTDTGRVDTTTKMPAPTTYSAEMWFQTSTTTGGLLFDFESSAAGFSRNHDRNVYLSNDGRLNFGVYDGGTKVITTKAAYNDDKWHHVVASVSPEGMKLFVDGQLNDQIAGVTNGQDYQGFWKIGSGKLANWPNAPKSVSLTGNIDEFAVYPYGLSAAQVKTHYSVGNGSTAPVAAFTATAKGVDAAFDASTSVPPGSTTISDYRWDFGDGSTGTGKTPTHTYTKPGTYQVKLTITDSQGLVGSVTKPVLVQGANAAPTASFTLATTGRSVSVDASASADSDGTISGYRWDWGDGTTGDGAVANHTYASAGTRTVTLTVTDDLGGVATTTKESTVNEPAAVASDEFEQPSGRGWGNALVGGAWKITGGSTLTTSVAGGAGALNLAAGDTRHATLNEPSIADPILQTTFRVDQAAATGGAYIGVIARDSAAGRYLVRAWLRPDGSVWLVAHRDGTVLATKAVSGVTFEANGSYTLKVSVTGTAQATIGAKIWTTGATEPADWQLKASDNAALPAGGVGLSGNRSGSSTTALGVAFDTFRVTTAE</sequence>
<dbReference type="InterPro" id="IPR035986">
    <property type="entry name" value="PKD_dom_sf"/>
</dbReference>
<feature type="transmembrane region" description="Helical" evidence="2">
    <location>
        <begin position="44"/>
        <end position="68"/>
    </location>
</feature>
<feature type="domain" description="PKD" evidence="3">
    <location>
        <begin position="818"/>
        <end position="901"/>
    </location>
</feature>
<dbReference type="PATRIC" id="fig|82380.10.peg.691"/>
<dbReference type="GO" id="GO:0006508">
    <property type="term" value="P:proteolysis"/>
    <property type="evidence" value="ECO:0007669"/>
    <property type="project" value="UniProtKB-KW"/>
</dbReference>
<dbReference type="InterPro" id="IPR013320">
    <property type="entry name" value="ConA-like_dom_sf"/>
</dbReference>
<dbReference type="AlphaFoldDB" id="A0A0F0KXP8"/>
<evidence type="ECO:0000259" key="3">
    <source>
        <dbReference type="PROSITE" id="PS50093"/>
    </source>
</evidence>
<dbReference type="CDD" id="cd00146">
    <property type="entry name" value="PKD"/>
    <property type="match status" value="2"/>
</dbReference>
<evidence type="ECO:0000313" key="5">
    <source>
        <dbReference type="Proteomes" id="UP000033725"/>
    </source>
</evidence>
<dbReference type="Pfam" id="PF18911">
    <property type="entry name" value="PKD_4"/>
    <property type="match status" value="2"/>
</dbReference>
<dbReference type="InterPro" id="IPR013783">
    <property type="entry name" value="Ig-like_fold"/>
</dbReference>
<dbReference type="InterPro" id="IPR000601">
    <property type="entry name" value="PKD_dom"/>
</dbReference>
<evidence type="ECO:0000256" key="1">
    <source>
        <dbReference type="SAM" id="MobiDB-lite"/>
    </source>
</evidence>
<dbReference type="Proteomes" id="UP000033725">
    <property type="component" value="Unassembled WGS sequence"/>
</dbReference>
<dbReference type="GO" id="GO:0005975">
    <property type="term" value="P:carbohydrate metabolic process"/>
    <property type="evidence" value="ECO:0007669"/>
    <property type="project" value="UniProtKB-ARBA"/>
</dbReference>
<protein>
    <submittedName>
        <fullName evidence="4">Protease 1</fullName>
        <ecNumber evidence="4">3.4.21.50</ecNumber>
    </submittedName>
</protein>
<dbReference type="SMART" id="SM00089">
    <property type="entry name" value="PKD"/>
    <property type="match status" value="2"/>
</dbReference>
<dbReference type="GO" id="GO:0008233">
    <property type="term" value="F:peptidase activity"/>
    <property type="evidence" value="ECO:0007669"/>
    <property type="project" value="UniProtKB-KW"/>
</dbReference>
<dbReference type="Pfam" id="PF13385">
    <property type="entry name" value="Laminin_G_3"/>
    <property type="match status" value="1"/>
</dbReference>
<dbReference type="Gene3D" id="2.60.120.200">
    <property type="match status" value="1"/>
</dbReference>
<keyword evidence="2" id="KW-0812">Transmembrane</keyword>
<feature type="region of interest" description="Disordered" evidence="1">
    <location>
        <begin position="636"/>
        <end position="663"/>
    </location>
</feature>
<accession>A0A0F0KXP8</accession>
<keyword evidence="4" id="KW-0645">Protease</keyword>
<feature type="domain" description="PKD" evidence="3">
    <location>
        <begin position="907"/>
        <end position="991"/>
    </location>
</feature>
<dbReference type="Gene3D" id="2.60.40.10">
    <property type="entry name" value="Immunoglobulins"/>
    <property type="match status" value="2"/>
</dbReference>
<dbReference type="EMBL" id="JYIV01000017">
    <property type="protein sequence ID" value="KJL25244.1"/>
    <property type="molecule type" value="Genomic_DNA"/>
</dbReference>
<evidence type="ECO:0000313" key="4">
    <source>
        <dbReference type="EMBL" id="KJL25244.1"/>
    </source>
</evidence>
<evidence type="ECO:0000256" key="2">
    <source>
        <dbReference type="SAM" id="Phobius"/>
    </source>
</evidence>
<dbReference type="SUPFAM" id="SSF49899">
    <property type="entry name" value="Concanavalin A-like lectins/glucanases"/>
    <property type="match status" value="1"/>
</dbReference>
<reference evidence="4 5" key="1">
    <citation type="submission" date="2015-02" db="EMBL/GenBank/DDBJ databases">
        <title>Draft genome sequences of ten Microbacterium spp. with emphasis on heavy metal contaminated environments.</title>
        <authorList>
            <person name="Corretto E."/>
        </authorList>
    </citation>
    <scope>NUCLEOTIDE SEQUENCE [LARGE SCALE GENOMIC DNA]</scope>
    <source>
        <strain evidence="4 5">BEL163</strain>
    </source>
</reference>
<dbReference type="InterPro" id="IPR001791">
    <property type="entry name" value="Laminin_G"/>
</dbReference>
<feature type="compositionally biased region" description="Low complexity" evidence="1">
    <location>
        <begin position="647"/>
        <end position="661"/>
    </location>
</feature>
<dbReference type="PROSITE" id="PS50093">
    <property type="entry name" value="PKD"/>
    <property type="match status" value="2"/>
</dbReference>
<comment type="caution">
    <text evidence="4">The sequence shown here is derived from an EMBL/GenBank/DDBJ whole genome shotgun (WGS) entry which is preliminary data.</text>
</comment>
<organism evidence="4 5">
    <name type="scientific">Microbacterium oxydans</name>
    <dbReference type="NCBI Taxonomy" id="82380"/>
    <lineage>
        <taxon>Bacteria</taxon>
        <taxon>Bacillati</taxon>
        <taxon>Actinomycetota</taxon>
        <taxon>Actinomycetes</taxon>
        <taxon>Micrococcales</taxon>
        <taxon>Microbacteriaceae</taxon>
        <taxon>Microbacterium</taxon>
    </lineage>
</organism>
<dbReference type="Gene3D" id="2.60.120.560">
    <property type="entry name" value="Exo-inulinase, domain 1"/>
    <property type="match status" value="1"/>
</dbReference>
<dbReference type="SUPFAM" id="SSF50998">
    <property type="entry name" value="Quinoprotein alcohol dehydrogenase-like"/>
    <property type="match status" value="1"/>
</dbReference>
<keyword evidence="2" id="KW-1133">Transmembrane helix</keyword>
<dbReference type="CDD" id="cd00110">
    <property type="entry name" value="LamG"/>
    <property type="match status" value="1"/>
</dbReference>
<dbReference type="InterPro" id="IPR011047">
    <property type="entry name" value="Quinoprotein_ADH-like_sf"/>
</dbReference>
<gene>
    <name evidence="4" type="ORF">RN51_00691</name>
</gene>
<dbReference type="SUPFAM" id="SSF49299">
    <property type="entry name" value="PKD domain"/>
    <property type="match status" value="2"/>
</dbReference>
<keyword evidence="4" id="KW-0378">Hydrolase</keyword>
<dbReference type="InterPro" id="IPR022409">
    <property type="entry name" value="PKD/Chitinase_dom"/>
</dbReference>